<proteinExistence type="predicted"/>
<keyword evidence="8" id="KW-0862">Zinc</keyword>
<keyword evidence="4" id="KW-0479">Metal-binding</keyword>
<dbReference type="EC" id="2.3.2.31" evidence="2"/>
<dbReference type="InterPro" id="IPR013083">
    <property type="entry name" value="Znf_RING/FYVE/PHD"/>
</dbReference>
<dbReference type="EMBL" id="CAJNOR010002645">
    <property type="protein sequence ID" value="CAF1322668.1"/>
    <property type="molecule type" value="Genomic_DNA"/>
</dbReference>
<evidence type="ECO:0000256" key="5">
    <source>
        <dbReference type="ARBA" id="ARBA00022737"/>
    </source>
</evidence>
<evidence type="ECO:0000259" key="10">
    <source>
        <dbReference type="PROSITE" id="PS50089"/>
    </source>
</evidence>
<evidence type="ECO:0000259" key="11">
    <source>
        <dbReference type="PROSITE" id="PS51873"/>
    </source>
</evidence>
<evidence type="ECO:0000256" key="6">
    <source>
        <dbReference type="ARBA" id="ARBA00022771"/>
    </source>
</evidence>
<evidence type="ECO:0000256" key="7">
    <source>
        <dbReference type="ARBA" id="ARBA00022786"/>
    </source>
</evidence>
<dbReference type="Gene3D" id="1.20.120.1750">
    <property type="match status" value="1"/>
</dbReference>
<dbReference type="Pfam" id="PF22191">
    <property type="entry name" value="IBR_1"/>
    <property type="match status" value="1"/>
</dbReference>
<dbReference type="InterPro" id="IPR044066">
    <property type="entry name" value="TRIAD_supradom"/>
</dbReference>
<dbReference type="Pfam" id="PF01485">
    <property type="entry name" value="IBR"/>
    <property type="match status" value="1"/>
</dbReference>
<dbReference type="InterPro" id="IPR001841">
    <property type="entry name" value="Znf_RING"/>
</dbReference>
<feature type="domain" description="RING-type" evidence="11">
    <location>
        <begin position="46"/>
        <end position="267"/>
    </location>
</feature>
<evidence type="ECO:0000256" key="3">
    <source>
        <dbReference type="ARBA" id="ARBA00022679"/>
    </source>
</evidence>
<evidence type="ECO:0000256" key="9">
    <source>
        <dbReference type="PROSITE-ProRule" id="PRU00175"/>
    </source>
</evidence>
<feature type="domain" description="RING-type" evidence="10">
    <location>
        <begin position="50"/>
        <end position="101"/>
    </location>
</feature>
<dbReference type="InterPro" id="IPR002867">
    <property type="entry name" value="IBR_dom"/>
</dbReference>
<evidence type="ECO:0000256" key="1">
    <source>
        <dbReference type="ARBA" id="ARBA00001798"/>
    </source>
</evidence>
<evidence type="ECO:0000256" key="2">
    <source>
        <dbReference type="ARBA" id="ARBA00012251"/>
    </source>
</evidence>
<keyword evidence="13" id="KW-1185">Reference proteome</keyword>
<dbReference type="InterPro" id="IPR031127">
    <property type="entry name" value="E3_UB_ligase_RBR"/>
</dbReference>
<dbReference type="SUPFAM" id="SSF57850">
    <property type="entry name" value="RING/U-box"/>
    <property type="match status" value="3"/>
</dbReference>
<organism evidence="12 13">
    <name type="scientific">Adineta ricciae</name>
    <name type="common">Rotifer</name>
    <dbReference type="NCBI Taxonomy" id="249248"/>
    <lineage>
        <taxon>Eukaryota</taxon>
        <taxon>Metazoa</taxon>
        <taxon>Spiralia</taxon>
        <taxon>Gnathifera</taxon>
        <taxon>Rotifera</taxon>
        <taxon>Eurotatoria</taxon>
        <taxon>Bdelloidea</taxon>
        <taxon>Adinetida</taxon>
        <taxon>Adinetidae</taxon>
        <taxon>Adineta</taxon>
    </lineage>
</organism>
<evidence type="ECO:0000256" key="4">
    <source>
        <dbReference type="ARBA" id="ARBA00022723"/>
    </source>
</evidence>
<dbReference type="Gene3D" id="3.30.40.10">
    <property type="entry name" value="Zinc/RING finger domain, C3HC4 (zinc finger)"/>
    <property type="match status" value="1"/>
</dbReference>
<accession>A0A815FAL0</accession>
<protein>
    <recommendedName>
        <fullName evidence="2">RBR-type E3 ubiquitin transferase</fullName>
        <ecNumber evidence="2">2.3.2.31</ecNumber>
    </recommendedName>
</protein>
<sequence>MQCEFCKSKILSDNFAMINKKRYCLSCLTKNPSLFAVGNQNASSESTKQCQVCFDEKSEKEFQKVYSRRCSHVERRICDNCLYQHVKQEFGKMCTDSARCPELSCRTNFSVKTVQKILSDKNDKALLEKYERFILHRQLEMMPEFIWCAHGCGMGQLNDGGDENNIVRCAKCRQQTCFTHKAVWHTDMTCAEYDAVYNSEQRASQSWISQNCKKCPKCSARIEKASGCDHMTCGKCRYEFCWSCLADYNAIRHDGNHRHDSGCKHYAPYSN</sequence>
<keyword evidence="3" id="KW-0808">Transferase</keyword>
<keyword evidence="7" id="KW-0833">Ubl conjugation pathway</keyword>
<reference evidence="12" key="1">
    <citation type="submission" date="2021-02" db="EMBL/GenBank/DDBJ databases">
        <authorList>
            <person name="Nowell W R."/>
        </authorList>
    </citation>
    <scope>NUCLEOTIDE SEQUENCE</scope>
</reference>
<dbReference type="PANTHER" id="PTHR11685">
    <property type="entry name" value="RBR FAMILY RING FINGER AND IBR DOMAIN-CONTAINING"/>
    <property type="match status" value="1"/>
</dbReference>
<name>A0A815FAL0_ADIRI</name>
<dbReference type="AlphaFoldDB" id="A0A815FAL0"/>
<dbReference type="SMART" id="SM00647">
    <property type="entry name" value="IBR"/>
    <property type="match status" value="2"/>
</dbReference>
<dbReference type="PROSITE" id="PS51873">
    <property type="entry name" value="TRIAD"/>
    <property type="match status" value="1"/>
</dbReference>
<dbReference type="PROSITE" id="PS50089">
    <property type="entry name" value="ZF_RING_2"/>
    <property type="match status" value="1"/>
</dbReference>
<dbReference type="GO" id="GO:0016567">
    <property type="term" value="P:protein ubiquitination"/>
    <property type="evidence" value="ECO:0007669"/>
    <property type="project" value="InterPro"/>
</dbReference>
<dbReference type="GO" id="GO:0061630">
    <property type="term" value="F:ubiquitin protein ligase activity"/>
    <property type="evidence" value="ECO:0007669"/>
    <property type="project" value="UniProtKB-EC"/>
</dbReference>
<comment type="catalytic activity">
    <reaction evidence="1">
        <text>[E2 ubiquitin-conjugating enzyme]-S-ubiquitinyl-L-cysteine + [acceptor protein]-L-lysine = [E2 ubiquitin-conjugating enzyme]-L-cysteine + [acceptor protein]-N(6)-ubiquitinyl-L-lysine.</text>
        <dbReference type="EC" id="2.3.2.31"/>
    </reaction>
</comment>
<keyword evidence="5" id="KW-0677">Repeat</keyword>
<gene>
    <name evidence="12" type="ORF">XAT740_LOCUS29999</name>
</gene>
<dbReference type="GO" id="GO:0008270">
    <property type="term" value="F:zinc ion binding"/>
    <property type="evidence" value="ECO:0007669"/>
    <property type="project" value="UniProtKB-KW"/>
</dbReference>
<evidence type="ECO:0000313" key="13">
    <source>
        <dbReference type="Proteomes" id="UP000663828"/>
    </source>
</evidence>
<dbReference type="Proteomes" id="UP000663828">
    <property type="component" value="Unassembled WGS sequence"/>
</dbReference>
<evidence type="ECO:0000256" key="8">
    <source>
        <dbReference type="ARBA" id="ARBA00022833"/>
    </source>
</evidence>
<evidence type="ECO:0000313" key="12">
    <source>
        <dbReference type="EMBL" id="CAF1322668.1"/>
    </source>
</evidence>
<keyword evidence="6 9" id="KW-0863">Zinc-finger</keyword>
<comment type="caution">
    <text evidence="12">The sequence shown here is derived from an EMBL/GenBank/DDBJ whole genome shotgun (WGS) entry which is preliminary data.</text>
</comment>
<dbReference type="CDD" id="cd20335">
    <property type="entry name" value="BRcat_RBR"/>
    <property type="match status" value="1"/>
</dbReference>